<gene>
    <name evidence="1" type="ORF">CesoFtcFv8_005924</name>
</gene>
<protein>
    <submittedName>
        <fullName evidence="1">Uncharacterized protein</fullName>
    </submittedName>
</protein>
<comment type="caution">
    <text evidence="1">The sequence shown here is derived from an EMBL/GenBank/DDBJ whole genome shotgun (WGS) entry which is preliminary data.</text>
</comment>
<accession>A0AAN8CIG5</accession>
<reference evidence="1 2" key="1">
    <citation type="journal article" date="2023" name="Mol. Biol. Evol.">
        <title>Genomics of Secondarily Temperate Adaptation in the Only Non-Antarctic Icefish.</title>
        <authorList>
            <person name="Rivera-Colon A.G."/>
            <person name="Rayamajhi N."/>
            <person name="Minhas B.F."/>
            <person name="Madrigal G."/>
            <person name="Bilyk K.T."/>
            <person name="Yoon V."/>
            <person name="Hune M."/>
            <person name="Gregory S."/>
            <person name="Cheng C.H.C."/>
            <person name="Catchen J.M."/>
        </authorList>
    </citation>
    <scope>NUCLEOTIDE SEQUENCE [LARGE SCALE GENOMIC DNA]</scope>
    <source>
        <strain evidence="1">JC2023a</strain>
    </source>
</reference>
<name>A0AAN8CIG5_9TELE</name>
<organism evidence="1 2">
    <name type="scientific">Champsocephalus esox</name>
    <name type="common">pike icefish</name>
    <dbReference type="NCBI Taxonomy" id="159716"/>
    <lineage>
        <taxon>Eukaryota</taxon>
        <taxon>Metazoa</taxon>
        <taxon>Chordata</taxon>
        <taxon>Craniata</taxon>
        <taxon>Vertebrata</taxon>
        <taxon>Euteleostomi</taxon>
        <taxon>Actinopterygii</taxon>
        <taxon>Neopterygii</taxon>
        <taxon>Teleostei</taxon>
        <taxon>Neoteleostei</taxon>
        <taxon>Acanthomorphata</taxon>
        <taxon>Eupercaria</taxon>
        <taxon>Perciformes</taxon>
        <taxon>Notothenioidei</taxon>
        <taxon>Channichthyidae</taxon>
        <taxon>Champsocephalus</taxon>
    </lineage>
</organism>
<dbReference type="AlphaFoldDB" id="A0AAN8CIG5"/>
<dbReference type="EMBL" id="JAULUE010002050">
    <property type="protein sequence ID" value="KAK5904349.1"/>
    <property type="molecule type" value="Genomic_DNA"/>
</dbReference>
<evidence type="ECO:0000313" key="1">
    <source>
        <dbReference type="EMBL" id="KAK5904349.1"/>
    </source>
</evidence>
<sequence>MEPPPHPLSPVWLMDGGPLLLALCCDKQQMFSNNVYRPGLHLQMTHLFPVKQAQRGHPSTERWVATAPPIKPAHRGATKNSWQAHLYLKCKK</sequence>
<proteinExistence type="predicted"/>
<dbReference type="Proteomes" id="UP001335648">
    <property type="component" value="Unassembled WGS sequence"/>
</dbReference>
<keyword evidence="2" id="KW-1185">Reference proteome</keyword>
<evidence type="ECO:0000313" key="2">
    <source>
        <dbReference type="Proteomes" id="UP001335648"/>
    </source>
</evidence>